<dbReference type="GO" id="GO:0032185">
    <property type="term" value="P:septin cytoskeleton organization"/>
    <property type="evidence" value="ECO:0007669"/>
    <property type="project" value="TreeGrafter"/>
</dbReference>
<name>A0A0A1SYQ5_9HYPO</name>
<accession>A0A0A1SYQ5</accession>
<dbReference type="Gene3D" id="1.20.1270.60">
    <property type="entry name" value="Arfaptin homology (AH) domain/BAR domain"/>
    <property type="match status" value="1"/>
</dbReference>
<dbReference type="CDD" id="cd07650">
    <property type="entry name" value="F-BAR_Syp1p_like"/>
    <property type="match status" value="1"/>
</dbReference>
<reference evidence="4 5" key="1">
    <citation type="journal article" date="2015" name="Genome Announc.">
        <title>Draft Genome Sequence and Gene Annotation of the Entomopathogenic Fungus Verticillium hemipterigenum.</title>
        <authorList>
            <person name="Horn F."/>
            <person name="Habel A."/>
            <person name="Scharf D.H."/>
            <person name="Dworschak J."/>
            <person name="Brakhage A.A."/>
            <person name="Guthke R."/>
            <person name="Hertweck C."/>
            <person name="Linde J."/>
        </authorList>
    </citation>
    <scope>NUCLEOTIDE SEQUENCE [LARGE SCALE GENOMIC DNA]</scope>
</reference>
<feature type="compositionally biased region" description="Polar residues" evidence="2">
    <location>
        <begin position="275"/>
        <end position="289"/>
    </location>
</feature>
<dbReference type="InterPro" id="IPR001060">
    <property type="entry name" value="FCH_dom"/>
</dbReference>
<dbReference type="AlphaFoldDB" id="A0A0A1SYQ5"/>
<protein>
    <recommendedName>
        <fullName evidence="3">MHD domain-containing protein</fullName>
    </recommendedName>
</protein>
<evidence type="ECO:0000256" key="1">
    <source>
        <dbReference type="ARBA" id="ARBA00022583"/>
    </source>
</evidence>
<evidence type="ECO:0000313" key="4">
    <source>
        <dbReference type="EMBL" id="CEJ89931.1"/>
    </source>
</evidence>
<dbReference type="EMBL" id="CDHN01000003">
    <property type="protein sequence ID" value="CEJ89931.1"/>
    <property type="molecule type" value="Genomic_DNA"/>
</dbReference>
<evidence type="ECO:0000259" key="3">
    <source>
        <dbReference type="PROSITE" id="PS51072"/>
    </source>
</evidence>
<gene>
    <name evidence="4" type="ORF">VHEMI05745</name>
</gene>
<organism evidence="4 5">
    <name type="scientific">[Torrubiella] hemipterigena</name>
    <dbReference type="NCBI Taxonomy" id="1531966"/>
    <lineage>
        <taxon>Eukaryota</taxon>
        <taxon>Fungi</taxon>
        <taxon>Dikarya</taxon>
        <taxon>Ascomycota</taxon>
        <taxon>Pezizomycotina</taxon>
        <taxon>Sordariomycetes</taxon>
        <taxon>Hypocreomycetidae</taxon>
        <taxon>Hypocreales</taxon>
        <taxon>Clavicipitaceae</taxon>
        <taxon>Clavicipitaceae incertae sedis</taxon>
        <taxon>'Torrubiella' clade</taxon>
    </lineage>
</organism>
<dbReference type="GO" id="GO:0006897">
    <property type="term" value="P:endocytosis"/>
    <property type="evidence" value="ECO:0007669"/>
    <property type="project" value="UniProtKB-KW"/>
</dbReference>
<proteinExistence type="predicted"/>
<dbReference type="SMART" id="SM00055">
    <property type="entry name" value="FCH"/>
    <property type="match status" value="1"/>
</dbReference>
<dbReference type="InterPro" id="IPR018808">
    <property type="entry name" value="Muniscin_C"/>
</dbReference>
<feature type="domain" description="MHD" evidence="3">
    <location>
        <begin position="592"/>
        <end position="861"/>
    </location>
</feature>
<dbReference type="OrthoDB" id="331602at2759"/>
<dbReference type="GO" id="GO:0032153">
    <property type="term" value="C:cell division site"/>
    <property type="evidence" value="ECO:0007669"/>
    <property type="project" value="TreeGrafter"/>
</dbReference>
<dbReference type="InterPro" id="IPR027267">
    <property type="entry name" value="AH/BAR_dom_sf"/>
</dbReference>
<dbReference type="Pfam" id="PF10291">
    <property type="entry name" value="muHD"/>
    <property type="match status" value="1"/>
</dbReference>
<feature type="region of interest" description="Disordered" evidence="2">
    <location>
        <begin position="822"/>
        <end position="845"/>
    </location>
</feature>
<dbReference type="InterPro" id="IPR028565">
    <property type="entry name" value="MHD"/>
</dbReference>
<evidence type="ECO:0000313" key="5">
    <source>
        <dbReference type="Proteomes" id="UP000039046"/>
    </source>
</evidence>
<evidence type="ECO:0000256" key="2">
    <source>
        <dbReference type="SAM" id="MobiDB-lite"/>
    </source>
</evidence>
<feature type="region of interest" description="Disordered" evidence="2">
    <location>
        <begin position="421"/>
        <end position="443"/>
    </location>
</feature>
<keyword evidence="1" id="KW-0254">Endocytosis</keyword>
<dbReference type="FunFam" id="1.20.1270.60:FF:000102">
    <property type="entry name" value="WGS project CABT00000000 data, contig 2.23"/>
    <property type="match status" value="1"/>
</dbReference>
<dbReference type="PANTHER" id="PTHR23065">
    <property type="entry name" value="PROLINE-SERINE-THREONINE PHOSPHATASE INTERACTING PROTEIN 1"/>
    <property type="match status" value="1"/>
</dbReference>
<dbReference type="SUPFAM" id="SSF103657">
    <property type="entry name" value="BAR/IMD domain-like"/>
    <property type="match status" value="1"/>
</dbReference>
<dbReference type="STRING" id="1531966.A0A0A1SYQ5"/>
<dbReference type="HOGENOM" id="CLU_011037_0_0_1"/>
<feature type="region of interest" description="Disordered" evidence="2">
    <location>
        <begin position="244"/>
        <end position="406"/>
    </location>
</feature>
<dbReference type="GO" id="GO:0005886">
    <property type="term" value="C:plasma membrane"/>
    <property type="evidence" value="ECO:0007669"/>
    <property type="project" value="TreeGrafter"/>
</dbReference>
<sequence length="861" mass="92834">MDDLTRAEYPAILTHLQPQQAVQVLNDRVKRINRTNLEIAEWLQERRRVEEQYITGLRKLSQHKVPANHEELGVFQTPWARILGAIDRIAQSHRRLADAIERDVELPLRGIGQSNDMQNIYTISNNLGNVAKELTDAQSKADKLTKKGEKANSAKMDAASTKLESAQQQWDSQAPFVYESLQALDESRVNQVRDVLTQYQTHESDHAEQLQKVAAETLAIILDIRTETEIEEFAKSITADKPPVALTRTSTRRSSVAGHQPTSAPPPPVPSTTTGLSAMSTDEPNTPSKKSVAPVEPENSFAEDSPATTEGKSGFGLRRLGTIFGGRRRQSVHGGFGQLSPPKNGPQFGRLGSSGKGVSPRASVGNLQDSGRLASLAEDPDSPPPVRPKTSNDKPSQSNGLDADAPTIPEIAALSTTKSNGLDSLSGVAPPPGPPPTQKDADGFVVRGAMNDPISEAQREAAGEDTEQPFKVNIKDQPVAEEDPEEKQAALSSVANTLKMGPATQRSGTVRGRRDVRNTIYKPAPIADSKFGSTLTSIPASDSFNSSVGNAPPSATGFTSEHSVVGVSDNQSIRSGTSLGGFAHAQHPDMTSPGLNSSIIETISANFDDGVIKNAVVNGEIAFVYNGTDSKTHETIKINNFNRLEKIGPNRIFVQNSSPDQNNQFALDLSHIDKTATAFSYRIFAEESDPPSLAPYAPLVLKPAWKPQGDKLGLLLQYQLNPGCKITEPVSLHNVVIIATYEGKASSVQTKPSGTHLKDKHLVYWRLGDLTLTSEVQKIVCRIVGPDGTAPTPGRIEARWEYSAAGEQTTSLSGISVSRLDAKGKGKEVESDPFSDADSPSQSWTPVTLTTKFVSGKYEGR</sequence>
<dbReference type="Pfam" id="PF00611">
    <property type="entry name" value="FCH"/>
    <property type="match status" value="1"/>
</dbReference>
<keyword evidence="5" id="KW-1185">Reference proteome</keyword>
<dbReference type="PANTHER" id="PTHR23065:SF54">
    <property type="entry name" value="SUPPRESSOR OF YEAST PROFILIN DELETION"/>
    <property type="match status" value="1"/>
</dbReference>
<dbReference type="PROSITE" id="PS51072">
    <property type="entry name" value="MHD"/>
    <property type="match status" value="1"/>
</dbReference>
<dbReference type="GO" id="GO:0030139">
    <property type="term" value="C:endocytic vesicle"/>
    <property type="evidence" value="ECO:0007669"/>
    <property type="project" value="TreeGrafter"/>
</dbReference>
<dbReference type="Proteomes" id="UP000039046">
    <property type="component" value="Unassembled WGS sequence"/>
</dbReference>